<organism evidence="3 4">
    <name type="scientific">Phialemonium atrogriseum</name>
    <dbReference type="NCBI Taxonomy" id="1093897"/>
    <lineage>
        <taxon>Eukaryota</taxon>
        <taxon>Fungi</taxon>
        <taxon>Dikarya</taxon>
        <taxon>Ascomycota</taxon>
        <taxon>Pezizomycotina</taxon>
        <taxon>Sordariomycetes</taxon>
        <taxon>Sordariomycetidae</taxon>
        <taxon>Cephalothecales</taxon>
        <taxon>Cephalothecaceae</taxon>
        <taxon>Phialemonium</taxon>
    </lineage>
</organism>
<dbReference type="PANTHER" id="PTHR33630">
    <property type="entry name" value="CUTINASE RV1984C-RELATED-RELATED"/>
    <property type="match status" value="1"/>
</dbReference>
<dbReference type="InterPro" id="IPR000675">
    <property type="entry name" value="Cutinase/axe"/>
</dbReference>
<dbReference type="PANTHER" id="PTHR33630:SF13">
    <property type="entry name" value="ACETYLXYLAN ESTERASE"/>
    <property type="match status" value="1"/>
</dbReference>
<evidence type="ECO:0000256" key="1">
    <source>
        <dbReference type="ARBA" id="ARBA00022801"/>
    </source>
</evidence>
<dbReference type="InterPro" id="IPR029058">
    <property type="entry name" value="AB_hydrolase_fold"/>
</dbReference>
<dbReference type="EMBL" id="MU839005">
    <property type="protein sequence ID" value="KAK1768615.1"/>
    <property type="molecule type" value="Genomic_DNA"/>
</dbReference>
<comment type="caution">
    <text evidence="3">The sequence shown here is derived from an EMBL/GenBank/DDBJ whole genome shotgun (WGS) entry which is preliminary data.</text>
</comment>
<keyword evidence="1" id="KW-0378">Hydrolase</keyword>
<evidence type="ECO:0000313" key="3">
    <source>
        <dbReference type="EMBL" id="KAK1768615.1"/>
    </source>
</evidence>
<dbReference type="GO" id="GO:0052689">
    <property type="term" value="F:carboxylic ester hydrolase activity"/>
    <property type="evidence" value="ECO:0007669"/>
    <property type="project" value="UniProtKB-ARBA"/>
</dbReference>
<dbReference type="Pfam" id="PF01083">
    <property type="entry name" value="Cutinase"/>
    <property type="match status" value="1"/>
</dbReference>
<evidence type="ECO:0000256" key="2">
    <source>
        <dbReference type="ARBA" id="ARBA00023157"/>
    </source>
</evidence>
<gene>
    <name evidence="3" type="ORF">QBC33DRAFT_384661</name>
</gene>
<proteinExistence type="predicted"/>
<reference evidence="3" key="1">
    <citation type="submission" date="2023-06" db="EMBL/GenBank/DDBJ databases">
        <title>Genome-scale phylogeny and comparative genomics of the fungal order Sordariales.</title>
        <authorList>
            <consortium name="Lawrence Berkeley National Laboratory"/>
            <person name="Hensen N."/>
            <person name="Bonometti L."/>
            <person name="Westerberg I."/>
            <person name="Brannstrom I.O."/>
            <person name="Guillou S."/>
            <person name="Cros-Aarteil S."/>
            <person name="Calhoun S."/>
            <person name="Haridas S."/>
            <person name="Kuo A."/>
            <person name="Mondo S."/>
            <person name="Pangilinan J."/>
            <person name="Riley R."/>
            <person name="Labutti K."/>
            <person name="Andreopoulos B."/>
            <person name="Lipzen A."/>
            <person name="Chen C."/>
            <person name="Yanf M."/>
            <person name="Daum C."/>
            <person name="Ng V."/>
            <person name="Clum A."/>
            <person name="Steindorff A."/>
            <person name="Ohm R."/>
            <person name="Martin F."/>
            <person name="Silar P."/>
            <person name="Natvig D."/>
            <person name="Lalanne C."/>
            <person name="Gautier V."/>
            <person name="Ament-Velasquez S.L."/>
            <person name="Kruys A."/>
            <person name="Hutchinson M.I."/>
            <person name="Powell A.J."/>
            <person name="Barry K."/>
            <person name="Miller A.N."/>
            <person name="Grigoriev I.V."/>
            <person name="Debuchy R."/>
            <person name="Gladieux P."/>
            <person name="Thoren M.H."/>
            <person name="Johannesson H."/>
        </authorList>
    </citation>
    <scope>NUCLEOTIDE SEQUENCE</scope>
    <source>
        <strain evidence="3">8032-3</strain>
    </source>
</reference>
<dbReference type="AlphaFoldDB" id="A0AAJ0FPY5"/>
<evidence type="ECO:0000313" key="4">
    <source>
        <dbReference type="Proteomes" id="UP001244011"/>
    </source>
</evidence>
<keyword evidence="4" id="KW-1185">Reference proteome</keyword>
<dbReference type="Gene3D" id="3.40.50.1820">
    <property type="entry name" value="alpha/beta hydrolase"/>
    <property type="match status" value="1"/>
</dbReference>
<name>A0AAJ0FPY5_9PEZI</name>
<sequence length="146" mass="15706">MDDSFCGGPDGSSLNLTGTLISDAVAKDVASNILMGDPRYVAGLSFNVWNTTAGGVSTHIHRYIYTYIQALAVHARAVVLTTARSLSSSRPAHRFQMSSLQSRIQSYYDSPDPFCSNGTSPEHHQGYGREYGADALAFVVSKKIVG</sequence>
<dbReference type="RefSeq" id="XP_060284828.1">
    <property type="nucleotide sequence ID" value="XM_060424091.1"/>
</dbReference>
<dbReference type="SUPFAM" id="SSF53474">
    <property type="entry name" value="alpha/beta-Hydrolases"/>
    <property type="match status" value="1"/>
</dbReference>
<keyword evidence="2" id="KW-1015">Disulfide bond</keyword>
<accession>A0AAJ0FPY5</accession>
<protein>
    <submittedName>
        <fullName evidence="3">Uncharacterized protein</fullName>
    </submittedName>
</protein>
<dbReference type="GeneID" id="85307278"/>
<dbReference type="Proteomes" id="UP001244011">
    <property type="component" value="Unassembled WGS sequence"/>
</dbReference>